<comment type="similarity">
    <text evidence="1">Belongs to the ATP-dependent AMP-binding enzyme family.</text>
</comment>
<reference evidence="7 8" key="1">
    <citation type="submission" date="2024-09" db="EMBL/GenBank/DDBJ databases">
        <authorList>
            <person name="Sun Q."/>
            <person name="Mori K."/>
        </authorList>
    </citation>
    <scope>NUCLEOTIDE SEQUENCE [LARGE SCALE GENOMIC DNA]</scope>
    <source>
        <strain evidence="7 8">JCM 15389</strain>
    </source>
</reference>
<keyword evidence="8" id="KW-1185">Reference proteome</keyword>
<dbReference type="PROSITE" id="PS00455">
    <property type="entry name" value="AMP_BINDING"/>
    <property type="match status" value="1"/>
</dbReference>
<evidence type="ECO:0000256" key="2">
    <source>
        <dbReference type="ARBA" id="ARBA00022598"/>
    </source>
</evidence>
<evidence type="ECO:0000313" key="7">
    <source>
        <dbReference type="EMBL" id="MFC0082631.1"/>
    </source>
</evidence>
<evidence type="ECO:0000256" key="3">
    <source>
        <dbReference type="ARBA" id="ARBA00022741"/>
    </source>
</evidence>
<evidence type="ECO:0000256" key="1">
    <source>
        <dbReference type="ARBA" id="ARBA00006432"/>
    </source>
</evidence>
<dbReference type="EC" id="6.2.1.16" evidence="7"/>
<evidence type="ECO:0000313" key="8">
    <source>
        <dbReference type="Proteomes" id="UP001589788"/>
    </source>
</evidence>
<dbReference type="SUPFAM" id="SSF56801">
    <property type="entry name" value="Acetyl-CoA synthetase-like"/>
    <property type="match status" value="1"/>
</dbReference>
<accession>A0ABV6C726</accession>
<dbReference type="Gene3D" id="3.40.50.12780">
    <property type="entry name" value="N-terminal domain of ligase-like"/>
    <property type="match status" value="1"/>
</dbReference>
<feature type="domain" description="AMP-binding enzyme C-terminal" evidence="6">
    <location>
        <begin position="560"/>
        <end position="630"/>
    </location>
</feature>
<evidence type="ECO:0000259" key="5">
    <source>
        <dbReference type="Pfam" id="PF00501"/>
    </source>
</evidence>
<dbReference type="NCBIfam" id="NF002937">
    <property type="entry name" value="PRK03584.1"/>
    <property type="match status" value="1"/>
</dbReference>
<dbReference type="Pfam" id="PF00501">
    <property type="entry name" value="AMP-binding"/>
    <property type="match status" value="1"/>
</dbReference>
<dbReference type="EMBL" id="JBHLYQ010000125">
    <property type="protein sequence ID" value="MFC0082631.1"/>
    <property type="molecule type" value="Genomic_DNA"/>
</dbReference>
<dbReference type="NCBIfam" id="TIGR01217">
    <property type="entry name" value="ac_ac_CoA_syn"/>
    <property type="match status" value="1"/>
</dbReference>
<dbReference type="Pfam" id="PF13193">
    <property type="entry name" value="AMP-binding_C"/>
    <property type="match status" value="1"/>
</dbReference>
<dbReference type="Proteomes" id="UP001589788">
    <property type="component" value="Unassembled WGS sequence"/>
</dbReference>
<dbReference type="PANTHER" id="PTHR42921:SF1">
    <property type="entry name" value="ACETOACETYL-COA SYNTHETASE"/>
    <property type="match status" value="1"/>
</dbReference>
<name>A0ABV6C726_9ACTN</name>
<keyword evidence="2 7" id="KW-0436">Ligase</keyword>
<comment type="caution">
    <text evidence="7">The sequence shown here is derived from an EMBL/GenBank/DDBJ whole genome shotgun (WGS) entry which is preliminary data.</text>
</comment>
<dbReference type="GO" id="GO:0030729">
    <property type="term" value="F:acetoacetate-CoA ligase activity"/>
    <property type="evidence" value="ECO:0007669"/>
    <property type="project" value="UniProtKB-EC"/>
</dbReference>
<dbReference type="InterPro" id="IPR020845">
    <property type="entry name" value="AMP-binding_CS"/>
</dbReference>
<dbReference type="PANTHER" id="PTHR42921">
    <property type="entry name" value="ACETOACETYL-COA SYNTHETASE"/>
    <property type="match status" value="1"/>
</dbReference>
<keyword evidence="4" id="KW-0067">ATP-binding</keyword>
<dbReference type="RefSeq" id="WP_377790245.1">
    <property type="nucleotide sequence ID" value="NZ_JBHLYQ010000125.1"/>
</dbReference>
<feature type="domain" description="AMP-dependent synthetase/ligase" evidence="5">
    <location>
        <begin position="106"/>
        <end position="489"/>
    </location>
</feature>
<dbReference type="Gene3D" id="3.30.300.30">
    <property type="match status" value="1"/>
</dbReference>
<dbReference type="InterPro" id="IPR000873">
    <property type="entry name" value="AMP-dep_synth/lig_dom"/>
</dbReference>
<gene>
    <name evidence="7" type="ORF">ACFFRE_10855</name>
</gene>
<dbReference type="InterPro" id="IPR025110">
    <property type="entry name" value="AMP-bd_C"/>
</dbReference>
<proteinExistence type="inferred from homology"/>
<dbReference type="InterPro" id="IPR045851">
    <property type="entry name" value="AMP-bd_C_sf"/>
</dbReference>
<evidence type="ECO:0000259" key="6">
    <source>
        <dbReference type="Pfam" id="PF13193"/>
    </source>
</evidence>
<keyword evidence="3" id="KW-0547">Nucleotide-binding</keyword>
<organism evidence="7 8">
    <name type="scientific">Aciditerrimonas ferrireducens</name>
    <dbReference type="NCBI Taxonomy" id="667306"/>
    <lineage>
        <taxon>Bacteria</taxon>
        <taxon>Bacillati</taxon>
        <taxon>Actinomycetota</taxon>
        <taxon>Acidimicrobiia</taxon>
        <taxon>Acidimicrobiales</taxon>
        <taxon>Acidimicrobiaceae</taxon>
        <taxon>Aciditerrimonas</taxon>
    </lineage>
</organism>
<evidence type="ECO:0000256" key="4">
    <source>
        <dbReference type="ARBA" id="ARBA00022840"/>
    </source>
</evidence>
<dbReference type="InterPro" id="IPR005914">
    <property type="entry name" value="Acac_CoA_synth"/>
</dbReference>
<protein>
    <submittedName>
        <fullName evidence="7">Acetoacetate--CoA ligase</fullName>
        <ecNumber evidence="7">6.2.1.16</ecNumber>
    </submittedName>
</protein>
<dbReference type="InterPro" id="IPR042099">
    <property type="entry name" value="ANL_N_sf"/>
</dbReference>
<sequence length="686" mass="72023">MAGSSLARGAVLWEPPADAWETSRLGAFARWLVETGVPGAPGPGSYEALWSWSVSDLAAFWGAIQGFFELGDPGDPPGPVLVDRAMPGARWFPSWRGNYAGALLQAVARVPPEQPVLRCWSESTGAAGEPVTAGALLADVAALQAALVELGVGRGGRVAAVLGAGPEAVVGLLATTSLGATWSSLSPELGPQAALDRLGQFDPQILLCVEAYRYGGKVVDRRELVGTLREGLGGLRATVLVPTLDAPRPGPGLRSYPELLAAHRAASAAGSPAAQPRVEPVPFDHPLWVLYSSGSTGRPKAIVQGHGGILLEHAKALGLHQDLRPGERFLWYTTTGWMMWNYLVSGLLLGAEVCVVDGSPTWPDLGVLWRLAAEARLGALGVSAGFLDACRRAGLERELAGLDLGSLRVLGSTGSPLSATTAAWAAEVTGGAQVASISGGTDVCTAFLGPAPVLPVRAGELSCAYLGCAAEALADGRPVRGEQGELVVLAPMPSMPLGLLGDPDGQRLRATYYAQHPGAWTHGDAVVRFEDGAWVVLGRSDATLNRGGVRLGTAEFYEALDQLPELTDHLVVHLEDTDELVLLVALADGVTLDDTLERRIRDHLRRQLSPRHVPDQVHALPALPRTLTGKRLEVPAKRILQGADPEAVAAPEALADPRALPALADLARRLRAERAKTIEPEAGSPR</sequence>